<evidence type="ECO:0000256" key="3">
    <source>
        <dbReference type="ARBA" id="ARBA00022763"/>
    </source>
</evidence>
<dbReference type="PANTHER" id="PTHR42697:SF1">
    <property type="entry name" value="ENDONUCLEASE 8"/>
    <property type="match status" value="1"/>
</dbReference>
<keyword evidence="5" id="KW-0238">DNA-binding</keyword>
<proteinExistence type="inferred from homology"/>
<keyword evidence="9" id="KW-0326">Glycosidase</keyword>
<feature type="compositionally biased region" description="Basic and acidic residues" evidence="10">
    <location>
        <begin position="588"/>
        <end position="597"/>
    </location>
</feature>
<dbReference type="GO" id="GO:0008270">
    <property type="term" value="F:zinc ion binding"/>
    <property type="evidence" value="ECO:0007669"/>
    <property type="project" value="InterPro"/>
</dbReference>
<dbReference type="SMART" id="SM01232">
    <property type="entry name" value="H2TH"/>
    <property type="match status" value="1"/>
</dbReference>
<dbReference type="AlphaFoldDB" id="A0A1E7EZZ1"/>
<dbReference type="GO" id="GO:0006284">
    <property type="term" value="P:base-excision repair"/>
    <property type="evidence" value="ECO:0007669"/>
    <property type="project" value="InterPro"/>
</dbReference>
<evidence type="ECO:0000256" key="1">
    <source>
        <dbReference type="ARBA" id="ARBA00009409"/>
    </source>
</evidence>
<evidence type="ECO:0000256" key="8">
    <source>
        <dbReference type="ARBA" id="ARBA00023268"/>
    </source>
</evidence>
<dbReference type="EMBL" id="KV784367">
    <property type="protein sequence ID" value="OEU11548.1"/>
    <property type="molecule type" value="Genomic_DNA"/>
</dbReference>
<dbReference type="Gene3D" id="3.20.190.10">
    <property type="entry name" value="MutM-like, N-terminal"/>
    <property type="match status" value="1"/>
</dbReference>
<evidence type="ECO:0000256" key="10">
    <source>
        <dbReference type="SAM" id="MobiDB-lite"/>
    </source>
</evidence>
<keyword evidence="3" id="KW-0227">DNA damage</keyword>
<evidence type="ECO:0000259" key="11">
    <source>
        <dbReference type="SMART" id="SM00898"/>
    </source>
</evidence>
<evidence type="ECO:0000313" key="13">
    <source>
        <dbReference type="EMBL" id="OEU11548.1"/>
    </source>
</evidence>
<evidence type="ECO:0000256" key="4">
    <source>
        <dbReference type="ARBA" id="ARBA00022801"/>
    </source>
</evidence>
<dbReference type="GO" id="GO:0140078">
    <property type="term" value="F:class I DNA-(apurinic or apyrimidinic site) endonuclease activity"/>
    <property type="evidence" value="ECO:0007669"/>
    <property type="project" value="UniProtKB-EC"/>
</dbReference>
<evidence type="ECO:0000256" key="9">
    <source>
        <dbReference type="ARBA" id="ARBA00023295"/>
    </source>
</evidence>
<dbReference type="SUPFAM" id="SSF57716">
    <property type="entry name" value="Glucocorticoid receptor-like (DNA-binding domain)"/>
    <property type="match status" value="1"/>
</dbReference>
<evidence type="ECO:0000259" key="12">
    <source>
        <dbReference type="SMART" id="SM01232"/>
    </source>
</evidence>
<name>A0A1E7EZZ1_9STRA</name>
<dbReference type="InParanoid" id="A0A1E7EZZ1"/>
<dbReference type="Pfam" id="PF06831">
    <property type="entry name" value="H2TH"/>
    <property type="match status" value="1"/>
</dbReference>
<dbReference type="InterPro" id="IPR012319">
    <property type="entry name" value="FPG_cat"/>
</dbReference>
<keyword evidence="6" id="KW-0234">DNA repair</keyword>
<evidence type="ECO:0000256" key="7">
    <source>
        <dbReference type="ARBA" id="ARBA00023239"/>
    </source>
</evidence>
<dbReference type="SUPFAM" id="SSF46946">
    <property type="entry name" value="S13-like H2TH domain"/>
    <property type="match status" value="1"/>
</dbReference>
<keyword evidence="7" id="KW-0456">Lyase</keyword>
<dbReference type="SMART" id="SM00898">
    <property type="entry name" value="Fapy_DNA_glyco"/>
    <property type="match status" value="1"/>
</dbReference>
<dbReference type="CDD" id="cd12935">
    <property type="entry name" value="LEM_like"/>
    <property type="match status" value="1"/>
</dbReference>
<evidence type="ECO:0000256" key="2">
    <source>
        <dbReference type="ARBA" id="ARBA00012720"/>
    </source>
</evidence>
<feature type="domain" description="Formamidopyrimidine-DNA glycosylase H2TH DNA-binding" evidence="12">
    <location>
        <begin position="240"/>
        <end position="332"/>
    </location>
</feature>
<dbReference type="Gene3D" id="1.10.8.50">
    <property type="match status" value="1"/>
</dbReference>
<gene>
    <name evidence="13" type="ORF">FRACYDRAFT_263506</name>
</gene>
<dbReference type="InterPro" id="IPR036361">
    <property type="entry name" value="SAP_dom_sf"/>
</dbReference>
<dbReference type="Proteomes" id="UP000095751">
    <property type="component" value="Unassembled WGS sequence"/>
</dbReference>
<dbReference type="InterPro" id="IPR010979">
    <property type="entry name" value="Ribosomal_uS13-like_H2TH"/>
</dbReference>
<sequence length="623" mass="69180">MLYYDIPTTTQPPIINSPPTGVIGPISFWGPSPKAKQYSEPENKRVPNDINFPAKIKEKKTGRRGGKAKKIVEIQKMVGTDLVLDLRLSRVKKAVLALGGNSVLRNQIRMVEGHSVHRVASLHTQRLVGKKFTAWSPNGRFTDGAKAINGKTFSRIEAVGKNLFAFFVDEEKKDQAEEVVVHVHFGMSGRWAVYLNDEKPEEPTKTNRLRLEFPGIVADLSAMTVQHGGIELYQEKRAKLGEDPLRHDADPAALWVRVKKSKKSIGALIMDQSYFTGPGNIYRAEILFKAGVHPNKRGMELDKTEFDSIWYHTVALLKRGYETGSILTVDPEEAVSLGKPRLRRYIYNSSKCPRCDSPIKTWQIVNRTCYACVKCQPITSDPSSKSDVTLTVQNHKTFNSHCARESVETRLIESGPDRLTVKEIKLELTTLGVDFSSKAKKAELVEILTQTQLQEKKASPAPAFVSPEDAALEKAQAGENLAIEHIAELASGQARKARAIEIKSELTTVGVGFSSKAKKSELVEILTQAQQQEKKVSPAPAFVSPEDAALEKAQAGENLAIEHIAELAPSQARKARKRVLFPDAIESEGTKKIKQESLPEEENNERKPASKRRPTRKKLTSSK</sequence>
<dbReference type="Pfam" id="PF01149">
    <property type="entry name" value="Fapy_DNA_glyco"/>
    <property type="match status" value="1"/>
</dbReference>
<dbReference type="InterPro" id="IPR035937">
    <property type="entry name" value="FPG_N"/>
</dbReference>
<dbReference type="KEGG" id="fcy:FRACYDRAFT_263506"/>
<dbReference type="PANTHER" id="PTHR42697">
    <property type="entry name" value="ENDONUCLEASE 8"/>
    <property type="match status" value="1"/>
</dbReference>
<keyword evidence="14" id="KW-1185">Reference proteome</keyword>
<feature type="compositionally biased region" description="Basic residues" evidence="10">
    <location>
        <begin position="609"/>
        <end position="623"/>
    </location>
</feature>
<dbReference type="GO" id="GO:0003684">
    <property type="term" value="F:damaged DNA binding"/>
    <property type="evidence" value="ECO:0007669"/>
    <property type="project" value="InterPro"/>
</dbReference>
<dbReference type="OrthoDB" id="444592at2759"/>
<dbReference type="SUPFAM" id="SSF81624">
    <property type="entry name" value="N-terminal domain of MutM-like DNA repair proteins"/>
    <property type="match status" value="1"/>
</dbReference>
<evidence type="ECO:0000313" key="14">
    <source>
        <dbReference type="Proteomes" id="UP000095751"/>
    </source>
</evidence>
<dbReference type="GO" id="GO:0000703">
    <property type="term" value="F:oxidized pyrimidine nucleobase lesion DNA N-glycosylase activity"/>
    <property type="evidence" value="ECO:0007669"/>
    <property type="project" value="TreeGrafter"/>
</dbReference>
<comment type="similarity">
    <text evidence="1">Belongs to the FPG family.</text>
</comment>
<feature type="region of interest" description="Disordered" evidence="10">
    <location>
        <begin position="581"/>
        <end position="623"/>
    </location>
</feature>
<feature type="domain" description="Formamidopyrimidine-DNA glycosylase catalytic" evidence="11">
    <location>
        <begin position="112"/>
        <end position="224"/>
    </location>
</feature>
<dbReference type="EC" id="4.2.99.18" evidence="2"/>
<organism evidence="13 14">
    <name type="scientific">Fragilariopsis cylindrus CCMP1102</name>
    <dbReference type="NCBI Taxonomy" id="635003"/>
    <lineage>
        <taxon>Eukaryota</taxon>
        <taxon>Sar</taxon>
        <taxon>Stramenopiles</taxon>
        <taxon>Ochrophyta</taxon>
        <taxon>Bacillariophyta</taxon>
        <taxon>Bacillariophyceae</taxon>
        <taxon>Bacillariophycidae</taxon>
        <taxon>Bacillariales</taxon>
        <taxon>Bacillariaceae</taxon>
        <taxon>Fragilariopsis</taxon>
    </lineage>
</organism>
<protein>
    <recommendedName>
        <fullName evidence="2">DNA-(apurinic or apyrimidinic site) lyase</fullName>
        <ecNumber evidence="2">4.2.99.18</ecNumber>
    </recommendedName>
</protein>
<evidence type="ECO:0000256" key="5">
    <source>
        <dbReference type="ARBA" id="ARBA00023125"/>
    </source>
</evidence>
<dbReference type="Gene3D" id="1.10.720.30">
    <property type="entry name" value="SAP domain"/>
    <property type="match status" value="2"/>
</dbReference>
<evidence type="ECO:0000256" key="6">
    <source>
        <dbReference type="ARBA" id="ARBA00023204"/>
    </source>
</evidence>
<keyword evidence="8" id="KW-0511">Multifunctional enzyme</keyword>
<accession>A0A1E7EZZ1</accession>
<reference evidence="13 14" key="1">
    <citation type="submission" date="2016-09" db="EMBL/GenBank/DDBJ databases">
        <title>Extensive genetic diversity and differential bi-allelic expression allows diatom success in the polar Southern Ocean.</title>
        <authorList>
            <consortium name="DOE Joint Genome Institute"/>
            <person name="Mock T."/>
            <person name="Otillar R.P."/>
            <person name="Strauss J."/>
            <person name="Dupont C."/>
            <person name="Frickenhaus S."/>
            <person name="Maumus F."/>
            <person name="Mcmullan M."/>
            <person name="Sanges R."/>
            <person name="Schmutz J."/>
            <person name="Toseland A."/>
            <person name="Valas R."/>
            <person name="Veluchamy A."/>
            <person name="Ward B.J."/>
            <person name="Allen A."/>
            <person name="Barry K."/>
            <person name="Falciatore A."/>
            <person name="Ferrante M."/>
            <person name="Fortunato A.E."/>
            <person name="Gloeckner G."/>
            <person name="Gruber A."/>
            <person name="Hipkin R."/>
            <person name="Janech M."/>
            <person name="Kroth P."/>
            <person name="Leese F."/>
            <person name="Lindquist E."/>
            <person name="Lyon B.R."/>
            <person name="Martin J."/>
            <person name="Mayer C."/>
            <person name="Parker M."/>
            <person name="Quesneville H."/>
            <person name="Raymond J."/>
            <person name="Uhlig C."/>
            <person name="Valentin K.U."/>
            <person name="Worden A.Z."/>
            <person name="Armbrust E.V."/>
            <person name="Bowler C."/>
            <person name="Green B."/>
            <person name="Moulton V."/>
            <person name="Van Oosterhout C."/>
            <person name="Grigoriev I."/>
        </authorList>
    </citation>
    <scope>NUCLEOTIDE SEQUENCE [LARGE SCALE GENOMIC DNA]</scope>
    <source>
        <strain evidence="13 14">CCMP1102</strain>
    </source>
</reference>
<keyword evidence="4" id="KW-0378">Hydrolase</keyword>
<dbReference type="InterPro" id="IPR015886">
    <property type="entry name" value="H2TH_FPG"/>
</dbReference>